<dbReference type="EMBL" id="FOHV01000014">
    <property type="protein sequence ID" value="SET28507.1"/>
    <property type="molecule type" value="Genomic_DNA"/>
</dbReference>
<gene>
    <name evidence="1" type="ORF">SAMN02583745_01896</name>
</gene>
<reference evidence="1" key="1">
    <citation type="submission" date="2016-10" db="EMBL/GenBank/DDBJ databases">
        <authorList>
            <person name="de Groot N.N."/>
        </authorList>
    </citation>
    <scope>NUCLEOTIDE SEQUENCE [LARGE SCALE GENOMIC DNA]</scope>
    <source>
        <strain evidence="1">DSM 18579</strain>
    </source>
</reference>
<protein>
    <recommendedName>
        <fullName evidence="3">Tetratricopeptide repeat-containing protein</fullName>
    </recommendedName>
</protein>
<accession>A0A1I0D8C3</accession>
<dbReference type="RefSeq" id="WP_093320191.1">
    <property type="nucleotide sequence ID" value="NZ_FOHV01000014.1"/>
</dbReference>
<organism evidence="1 2">
    <name type="scientific">Thorsellia anophelis DSM 18579</name>
    <dbReference type="NCBI Taxonomy" id="1123402"/>
    <lineage>
        <taxon>Bacteria</taxon>
        <taxon>Pseudomonadati</taxon>
        <taxon>Pseudomonadota</taxon>
        <taxon>Gammaproteobacteria</taxon>
        <taxon>Enterobacterales</taxon>
        <taxon>Thorselliaceae</taxon>
        <taxon>Thorsellia</taxon>
    </lineage>
</organism>
<evidence type="ECO:0008006" key="3">
    <source>
        <dbReference type="Google" id="ProtNLM"/>
    </source>
</evidence>
<sequence length="74" mass="8529">MKKKIDTLREYAMNEDWHTAIKLAASFPRLGNEKIAITRAKEALVRPDFQIQLGRNPDLLLAEGIKALRNKYSF</sequence>
<dbReference type="AlphaFoldDB" id="A0A1I0D8C3"/>
<proteinExistence type="predicted"/>
<keyword evidence="2" id="KW-1185">Reference proteome</keyword>
<dbReference type="Proteomes" id="UP000242642">
    <property type="component" value="Unassembled WGS sequence"/>
</dbReference>
<evidence type="ECO:0000313" key="2">
    <source>
        <dbReference type="Proteomes" id="UP000242642"/>
    </source>
</evidence>
<dbReference type="OrthoDB" id="7067774at2"/>
<name>A0A1I0D8C3_9GAMM</name>
<evidence type="ECO:0000313" key="1">
    <source>
        <dbReference type="EMBL" id="SET28507.1"/>
    </source>
</evidence>
<dbReference type="STRING" id="1123402.SAMN02583745_01896"/>